<comment type="caution">
    <text evidence="2">The sequence shown here is derived from an EMBL/GenBank/DDBJ whole genome shotgun (WGS) entry which is preliminary data.</text>
</comment>
<evidence type="ECO:0000313" key="3">
    <source>
        <dbReference type="Proteomes" id="UP001321760"/>
    </source>
</evidence>
<proteinExistence type="predicted"/>
<reference evidence="2" key="2">
    <citation type="submission" date="2023-05" db="EMBL/GenBank/DDBJ databases">
        <authorList>
            <consortium name="Lawrence Berkeley National Laboratory"/>
            <person name="Steindorff A."/>
            <person name="Hensen N."/>
            <person name="Bonometti L."/>
            <person name="Westerberg I."/>
            <person name="Brannstrom I.O."/>
            <person name="Guillou S."/>
            <person name="Cros-Aarteil S."/>
            <person name="Calhoun S."/>
            <person name="Haridas S."/>
            <person name="Kuo A."/>
            <person name="Mondo S."/>
            <person name="Pangilinan J."/>
            <person name="Riley R."/>
            <person name="Labutti K."/>
            <person name="Andreopoulos B."/>
            <person name="Lipzen A."/>
            <person name="Chen C."/>
            <person name="Yanf M."/>
            <person name="Daum C."/>
            <person name="Ng V."/>
            <person name="Clum A."/>
            <person name="Ohm R."/>
            <person name="Martin F."/>
            <person name="Silar P."/>
            <person name="Natvig D."/>
            <person name="Lalanne C."/>
            <person name="Gautier V."/>
            <person name="Ament-Velasquez S.L."/>
            <person name="Kruys A."/>
            <person name="Hutchinson M.I."/>
            <person name="Powell A.J."/>
            <person name="Barry K."/>
            <person name="Miller A.N."/>
            <person name="Grigoriev I.V."/>
            <person name="Debuchy R."/>
            <person name="Gladieux P."/>
            <person name="Thoren M.H."/>
            <person name="Johannesson H."/>
        </authorList>
    </citation>
    <scope>NUCLEOTIDE SEQUENCE</scope>
    <source>
        <strain evidence="2">PSN243</strain>
    </source>
</reference>
<keyword evidence="3" id="KW-1185">Reference proteome</keyword>
<sequence>MLVRDIKRLALFVVPLILLLLITYGLWDPETSEQLRSHASAFLGKSAAPEADQAPLEQPPPPPPPPPPPSPPPLAPPSNPHSPATGSGSGGKIELPAGEDNDATHHQLFSLSTEDRKYFPVKFGNESAFNPNILPHPTRDGTYVIVGQKASTDSDPNGVFFEIACAAAFKDGLLQCLEEAPIRLPIAPTNTSDADKCKGDLLTLLLMNQGPHDARVVYGPEKPYIIYGSNSGFTCFGMWIQDFNALADWGTGTLGKGDFAEATELQRPVPWSAVEKNWFVFWDKDGQAYAHYDAVPSRSFAQLRPNGSVGPNLGPFAAEQDEKCLTHYLPKLPPKNEDIHQATNSLRITMCKRADKDCKADDTNTFVVAIIQHKTWYNFHGEYEPYAMVFRERSPFEVYAISKKPLWIHGRERRFDNTTDMVYVVGMNWKEKGLNYHGYLDDELFLTFGVDDKRAGGIDILASDLLTGLGLCSDV</sequence>
<dbReference type="Gene3D" id="2.115.10.20">
    <property type="entry name" value="Glycosyl hydrolase domain, family 43"/>
    <property type="match status" value="1"/>
</dbReference>
<evidence type="ECO:0000313" key="2">
    <source>
        <dbReference type="EMBL" id="KAK4444336.1"/>
    </source>
</evidence>
<dbReference type="EMBL" id="MU865978">
    <property type="protein sequence ID" value="KAK4444336.1"/>
    <property type="molecule type" value="Genomic_DNA"/>
</dbReference>
<accession>A0AAV9GB73</accession>
<reference evidence="2" key="1">
    <citation type="journal article" date="2023" name="Mol. Phylogenet. Evol.">
        <title>Genome-scale phylogeny and comparative genomics of the fungal order Sordariales.</title>
        <authorList>
            <person name="Hensen N."/>
            <person name="Bonometti L."/>
            <person name="Westerberg I."/>
            <person name="Brannstrom I.O."/>
            <person name="Guillou S."/>
            <person name="Cros-Aarteil S."/>
            <person name="Calhoun S."/>
            <person name="Haridas S."/>
            <person name="Kuo A."/>
            <person name="Mondo S."/>
            <person name="Pangilinan J."/>
            <person name="Riley R."/>
            <person name="LaButti K."/>
            <person name="Andreopoulos B."/>
            <person name="Lipzen A."/>
            <person name="Chen C."/>
            <person name="Yan M."/>
            <person name="Daum C."/>
            <person name="Ng V."/>
            <person name="Clum A."/>
            <person name="Steindorff A."/>
            <person name="Ohm R.A."/>
            <person name="Martin F."/>
            <person name="Silar P."/>
            <person name="Natvig D.O."/>
            <person name="Lalanne C."/>
            <person name="Gautier V."/>
            <person name="Ament-Velasquez S.L."/>
            <person name="Kruys A."/>
            <person name="Hutchinson M.I."/>
            <person name="Powell A.J."/>
            <person name="Barry K."/>
            <person name="Miller A.N."/>
            <person name="Grigoriev I.V."/>
            <person name="Debuchy R."/>
            <person name="Gladieux P."/>
            <person name="Hiltunen Thoren M."/>
            <person name="Johannesson H."/>
        </authorList>
    </citation>
    <scope>NUCLEOTIDE SEQUENCE</scope>
    <source>
        <strain evidence="2">PSN243</strain>
    </source>
</reference>
<feature type="region of interest" description="Disordered" evidence="1">
    <location>
        <begin position="48"/>
        <end position="99"/>
    </location>
</feature>
<protein>
    <submittedName>
        <fullName evidence="2">Uncharacterized protein</fullName>
    </submittedName>
</protein>
<gene>
    <name evidence="2" type="ORF">QBC34DRAFT_309112</name>
</gene>
<organism evidence="2 3">
    <name type="scientific">Podospora aff. communis PSN243</name>
    <dbReference type="NCBI Taxonomy" id="3040156"/>
    <lineage>
        <taxon>Eukaryota</taxon>
        <taxon>Fungi</taxon>
        <taxon>Dikarya</taxon>
        <taxon>Ascomycota</taxon>
        <taxon>Pezizomycotina</taxon>
        <taxon>Sordariomycetes</taxon>
        <taxon>Sordariomycetidae</taxon>
        <taxon>Sordariales</taxon>
        <taxon>Podosporaceae</taxon>
        <taxon>Podospora</taxon>
    </lineage>
</organism>
<feature type="compositionally biased region" description="Pro residues" evidence="1">
    <location>
        <begin position="57"/>
        <end position="80"/>
    </location>
</feature>
<dbReference type="Proteomes" id="UP001321760">
    <property type="component" value="Unassembled WGS sequence"/>
</dbReference>
<name>A0AAV9GB73_9PEZI</name>
<evidence type="ECO:0000256" key="1">
    <source>
        <dbReference type="SAM" id="MobiDB-lite"/>
    </source>
</evidence>
<dbReference type="AlphaFoldDB" id="A0AAV9GB73"/>
<dbReference type="InterPro" id="IPR023296">
    <property type="entry name" value="Glyco_hydro_beta-prop_sf"/>
</dbReference>